<dbReference type="PANTHER" id="PTHR30373">
    <property type="entry name" value="UPF0603 PROTEIN YGCG"/>
    <property type="match status" value="1"/>
</dbReference>
<gene>
    <name evidence="5" type="ORF">HMPREF9013_0994</name>
</gene>
<accession>D2MML2</accession>
<feature type="chain" id="PRO_5003033227" description="TPM domain-containing protein" evidence="3">
    <location>
        <begin position="24"/>
        <end position="249"/>
    </location>
</feature>
<keyword evidence="6" id="KW-1185">Reference proteome</keyword>
<evidence type="ECO:0000313" key="5">
    <source>
        <dbReference type="EMBL" id="EFC06288.1"/>
    </source>
</evidence>
<dbReference type="STRING" id="679192.HMPREF9013_0994"/>
<proteinExistence type="predicted"/>
<evidence type="ECO:0000259" key="4">
    <source>
        <dbReference type="Pfam" id="PF04536"/>
    </source>
</evidence>
<name>D2MML2_9FIRM</name>
<dbReference type="OrthoDB" id="9806054at2"/>
<dbReference type="AlphaFoldDB" id="D2MML2"/>
<keyword evidence="2" id="KW-0472">Membrane</keyword>
<dbReference type="Proteomes" id="UP000005017">
    <property type="component" value="Unassembled WGS sequence"/>
</dbReference>
<feature type="signal peptide" evidence="3">
    <location>
        <begin position="1"/>
        <end position="23"/>
    </location>
</feature>
<keyword evidence="2" id="KW-1133">Transmembrane helix</keyword>
<evidence type="ECO:0000256" key="1">
    <source>
        <dbReference type="SAM" id="MobiDB-lite"/>
    </source>
</evidence>
<protein>
    <recommendedName>
        <fullName evidence="4">TPM domain-containing protein</fullName>
    </recommendedName>
</protein>
<dbReference type="RefSeq" id="WP_006626633.1">
    <property type="nucleotide sequence ID" value="NZ_ADFR01000002.1"/>
</dbReference>
<feature type="transmembrane region" description="Helical" evidence="2">
    <location>
        <begin position="160"/>
        <end position="181"/>
    </location>
</feature>
<feature type="compositionally biased region" description="Low complexity" evidence="1">
    <location>
        <begin position="235"/>
        <end position="249"/>
    </location>
</feature>
<evidence type="ECO:0000256" key="3">
    <source>
        <dbReference type="SAM" id="SignalP"/>
    </source>
</evidence>
<feature type="region of interest" description="Disordered" evidence="1">
    <location>
        <begin position="224"/>
        <end position="249"/>
    </location>
</feature>
<comment type="caution">
    <text evidence="5">The sequence shown here is derived from an EMBL/GenBank/DDBJ whole genome shotgun (WGS) entry which is preliminary data.</text>
</comment>
<feature type="domain" description="TPM" evidence="4">
    <location>
        <begin position="29"/>
        <end position="152"/>
    </location>
</feature>
<reference evidence="6" key="1">
    <citation type="submission" date="2009-12" db="EMBL/GenBank/DDBJ databases">
        <title>Sequence of Clostridiales genomosp. BVAB3 str. UPII9-5.</title>
        <authorList>
            <person name="Madupu R."/>
            <person name="Durkin A.S."/>
            <person name="Torralba M."/>
            <person name="Methe B."/>
            <person name="Sutton G.G."/>
            <person name="Strausberg R.L."/>
            <person name="Nelson K.E."/>
        </authorList>
    </citation>
    <scope>NUCLEOTIDE SEQUENCE [LARGE SCALE GENOMIC DNA]</scope>
    <source>
        <strain evidence="6">W1219</strain>
    </source>
</reference>
<dbReference type="EMBL" id="ADFR01000002">
    <property type="protein sequence ID" value="EFC06288.1"/>
    <property type="molecule type" value="Genomic_DNA"/>
</dbReference>
<dbReference type="Pfam" id="PF04536">
    <property type="entry name" value="TPM_phosphatase"/>
    <property type="match status" value="1"/>
</dbReference>
<dbReference type="PANTHER" id="PTHR30373:SF2">
    <property type="entry name" value="UPF0603 PROTEIN YGCG"/>
    <property type="match status" value="1"/>
</dbReference>
<evidence type="ECO:0000313" key="6">
    <source>
        <dbReference type="Proteomes" id="UP000005017"/>
    </source>
</evidence>
<dbReference type="Gene3D" id="3.10.310.50">
    <property type="match status" value="1"/>
</dbReference>
<evidence type="ECO:0000256" key="2">
    <source>
        <dbReference type="SAM" id="Phobius"/>
    </source>
</evidence>
<sequence>MRKKITFLLFALLLSFCFFPVRADSSDHVIDEHGILSQEQKENLEQYAKKIEKNQKISVYIRVYQDMKGYSTIEAFSEKIYTSQNLGSGQEREGIMLLLTMRDRGFDIVAHGKKSKAIYHAKKREKIASKVVNNYLRQNNYYEGFRCFMKECVNTVMVPFYIRCAISGIVPLLIAALYVFALKRRHHSADIQLEAMDYIQRGLQLSKQSDIYLYTTTTVIHKPKNDSSDDGGGFHSSSSGSFGHTSGHF</sequence>
<keyword evidence="2" id="KW-0812">Transmembrane</keyword>
<keyword evidence="3" id="KW-0732">Signal</keyword>
<organism evidence="5 6">
    <name type="scientific">Bulleidia extructa W1219</name>
    <dbReference type="NCBI Taxonomy" id="679192"/>
    <lineage>
        <taxon>Bacteria</taxon>
        <taxon>Bacillati</taxon>
        <taxon>Bacillota</taxon>
        <taxon>Erysipelotrichia</taxon>
        <taxon>Erysipelotrichales</taxon>
        <taxon>Erysipelotrichaceae</taxon>
        <taxon>Bulleidia</taxon>
    </lineage>
</organism>
<dbReference type="eggNOG" id="COG1512">
    <property type="taxonomic scope" value="Bacteria"/>
</dbReference>
<dbReference type="InterPro" id="IPR007621">
    <property type="entry name" value="TPM_dom"/>
</dbReference>